<accession>A0AAV9N7S3</accession>
<feature type="compositionally biased region" description="Basic and acidic residues" evidence="4">
    <location>
        <begin position="1"/>
        <end position="13"/>
    </location>
</feature>
<dbReference type="InterPro" id="IPR036265">
    <property type="entry name" value="HIT-like_sf"/>
</dbReference>
<gene>
    <name evidence="6" type="ORF">LTR84_003053</name>
</gene>
<dbReference type="GO" id="GO:0009117">
    <property type="term" value="P:nucleotide metabolic process"/>
    <property type="evidence" value="ECO:0007669"/>
    <property type="project" value="TreeGrafter"/>
</dbReference>
<sequence length="255" mass="27860">MDEDAKLIQEHSPAHPGSTDSDQETNDFKPSCPFCVIAKTYPPVSPLSAAGSSDLDSTKLDPPSFVLFSNAHVIAFLDIMPLTRGHVLVAPRKHRVKIGHLSSDESAEIGRVLPVIVRSVLKSVLPDIPHDEVDYNVVQNNGPGAAQVVPHVHFHVIPRPPLNYSYPPLARSANAPSTPKHGKYPPNEVPPARARNAVIFGRGTREDLDEEESEILIEEIRQNIKDEFDSQAAASSLENLDLSSDPKSRKGGWKV</sequence>
<protein>
    <recommendedName>
        <fullName evidence="5">HIT domain-containing protein</fullName>
    </recommendedName>
</protein>
<evidence type="ECO:0000259" key="5">
    <source>
        <dbReference type="PROSITE" id="PS51084"/>
    </source>
</evidence>
<dbReference type="PROSITE" id="PS51084">
    <property type="entry name" value="HIT_2"/>
    <property type="match status" value="1"/>
</dbReference>
<keyword evidence="7" id="KW-1185">Reference proteome</keyword>
<dbReference type="GO" id="GO:0003824">
    <property type="term" value="F:catalytic activity"/>
    <property type="evidence" value="ECO:0007669"/>
    <property type="project" value="InterPro"/>
</dbReference>
<evidence type="ECO:0000256" key="1">
    <source>
        <dbReference type="PIRSR" id="PIRSR601310-1"/>
    </source>
</evidence>
<feature type="domain" description="HIT" evidence="5">
    <location>
        <begin position="53"/>
        <end position="166"/>
    </location>
</feature>
<feature type="compositionally biased region" description="Polar residues" evidence="4">
    <location>
        <begin position="232"/>
        <end position="242"/>
    </location>
</feature>
<dbReference type="RefSeq" id="XP_064705628.1">
    <property type="nucleotide sequence ID" value="XM_064846648.1"/>
</dbReference>
<proteinExistence type="predicted"/>
<reference evidence="6 7" key="1">
    <citation type="submission" date="2023-08" db="EMBL/GenBank/DDBJ databases">
        <title>Black Yeasts Isolated from many extreme environments.</title>
        <authorList>
            <person name="Coleine C."/>
            <person name="Stajich J.E."/>
            <person name="Selbmann L."/>
        </authorList>
    </citation>
    <scope>NUCLEOTIDE SEQUENCE [LARGE SCALE GENOMIC DNA]</scope>
    <source>
        <strain evidence="6 7">CCFEE 5792</strain>
    </source>
</reference>
<feature type="region of interest" description="Disordered" evidence="4">
    <location>
        <begin position="1"/>
        <end position="26"/>
    </location>
</feature>
<dbReference type="InterPro" id="IPR019808">
    <property type="entry name" value="Histidine_triad_CS"/>
</dbReference>
<dbReference type="InterPro" id="IPR001310">
    <property type="entry name" value="Histidine_triad_HIT"/>
</dbReference>
<dbReference type="PRINTS" id="PR00332">
    <property type="entry name" value="HISTRIAD"/>
</dbReference>
<dbReference type="PANTHER" id="PTHR46648">
    <property type="entry name" value="HIT FAMILY PROTEIN 1"/>
    <property type="match status" value="1"/>
</dbReference>
<dbReference type="PROSITE" id="PS00892">
    <property type="entry name" value="HIT_1"/>
    <property type="match status" value="1"/>
</dbReference>
<dbReference type="InterPro" id="IPR011146">
    <property type="entry name" value="HIT-like"/>
</dbReference>
<feature type="region of interest" description="Disordered" evidence="4">
    <location>
        <begin position="232"/>
        <end position="255"/>
    </location>
</feature>
<evidence type="ECO:0000313" key="7">
    <source>
        <dbReference type="Proteomes" id="UP001358417"/>
    </source>
</evidence>
<dbReference type="Pfam" id="PF01230">
    <property type="entry name" value="HIT"/>
    <property type="match status" value="1"/>
</dbReference>
<dbReference type="AlphaFoldDB" id="A0AAV9N7S3"/>
<evidence type="ECO:0000256" key="3">
    <source>
        <dbReference type="PROSITE-ProRule" id="PRU00464"/>
    </source>
</evidence>
<organism evidence="6 7">
    <name type="scientific">Exophiala bonariae</name>
    <dbReference type="NCBI Taxonomy" id="1690606"/>
    <lineage>
        <taxon>Eukaryota</taxon>
        <taxon>Fungi</taxon>
        <taxon>Dikarya</taxon>
        <taxon>Ascomycota</taxon>
        <taxon>Pezizomycotina</taxon>
        <taxon>Eurotiomycetes</taxon>
        <taxon>Chaetothyriomycetidae</taxon>
        <taxon>Chaetothyriales</taxon>
        <taxon>Herpotrichiellaceae</taxon>
        <taxon>Exophiala</taxon>
    </lineage>
</organism>
<dbReference type="Proteomes" id="UP001358417">
    <property type="component" value="Unassembled WGS sequence"/>
</dbReference>
<dbReference type="Gene3D" id="3.30.428.10">
    <property type="entry name" value="HIT-like"/>
    <property type="match status" value="1"/>
</dbReference>
<evidence type="ECO:0000313" key="6">
    <source>
        <dbReference type="EMBL" id="KAK5051401.1"/>
    </source>
</evidence>
<feature type="active site" description="Tele-AMP-histidine intermediate" evidence="1">
    <location>
        <position position="153"/>
    </location>
</feature>
<feature type="short sequence motif" description="Histidine triad motif" evidence="2 3">
    <location>
        <begin position="151"/>
        <end position="155"/>
    </location>
</feature>
<dbReference type="SUPFAM" id="SSF54197">
    <property type="entry name" value="HIT-like"/>
    <property type="match status" value="1"/>
</dbReference>
<evidence type="ECO:0000256" key="4">
    <source>
        <dbReference type="SAM" id="MobiDB-lite"/>
    </source>
</evidence>
<name>A0AAV9N7S3_9EURO</name>
<dbReference type="EMBL" id="JAVRRD010000015">
    <property type="protein sequence ID" value="KAK5051401.1"/>
    <property type="molecule type" value="Genomic_DNA"/>
</dbReference>
<dbReference type="PANTHER" id="PTHR46648:SF2">
    <property type="entry name" value="HIT DOMAIN-CONTAINING PROTEIN"/>
    <property type="match status" value="1"/>
</dbReference>
<dbReference type="GeneID" id="89971247"/>
<feature type="region of interest" description="Disordered" evidence="4">
    <location>
        <begin position="170"/>
        <end position="191"/>
    </location>
</feature>
<comment type="caution">
    <text evidence="6">The sequence shown here is derived from an EMBL/GenBank/DDBJ whole genome shotgun (WGS) entry which is preliminary data.</text>
</comment>
<evidence type="ECO:0000256" key="2">
    <source>
        <dbReference type="PIRSR" id="PIRSR601310-3"/>
    </source>
</evidence>